<evidence type="ECO:0000256" key="1">
    <source>
        <dbReference type="SAM" id="Coils"/>
    </source>
</evidence>
<gene>
    <name evidence="2" type="ORF">NCTC10168_00518</name>
</gene>
<name>A0A449B4Q8_9BACT</name>
<feature type="coiled-coil region" evidence="1">
    <location>
        <begin position="120"/>
        <end position="180"/>
    </location>
</feature>
<dbReference type="KEGG" id="mmau:NCTC10168_00518"/>
<keyword evidence="1" id="KW-0175">Coiled coil</keyword>
<dbReference type="RefSeq" id="WP_129646822.1">
    <property type="nucleotide sequence ID" value="NZ_LR215037.1"/>
</dbReference>
<protein>
    <submittedName>
        <fullName evidence="2">Uncharacterized protein</fullName>
    </submittedName>
</protein>
<feature type="coiled-coil region" evidence="1">
    <location>
        <begin position="205"/>
        <end position="254"/>
    </location>
</feature>
<dbReference type="AlphaFoldDB" id="A0A449B4Q8"/>
<evidence type="ECO:0000313" key="2">
    <source>
        <dbReference type="EMBL" id="VEU75591.1"/>
    </source>
</evidence>
<dbReference type="EMBL" id="LR215037">
    <property type="protein sequence ID" value="VEU75591.1"/>
    <property type="molecule type" value="Genomic_DNA"/>
</dbReference>
<evidence type="ECO:0000313" key="3">
    <source>
        <dbReference type="Proteomes" id="UP000290243"/>
    </source>
</evidence>
<feature type="coiled-coil region" evidence="1">
    <location>
        <begin position="489"/>
        <end position="516"/>
    </location>
</feature>
<feature type="coiled-coil region" evidence="1">
    <location>
        <begin position="387"/>
        <end position="421"/>
    </location>
</feature>
<proteinExistence type="predicted"/>
<dbReference type="Proteomes" id="UP000290243">
    <property type="component" value="Chromosome"/>
</dbReference>
<accession>A0A449B4Q8</accession>
<sequence length="519" mass="59724">MTRNKKIATILGVLAGAAFISSASIPIIFHAKESNETRNSRKKDIQYLENLIKLKNEQEVNNNKFLLEKKLDLEQLEIKRNNVEQVINLLIGKNYDKNINQLHKNNLDNKSLVYYLFSNIDELTSEKDLLENNNKELLARLNEIKSSFDNEKNELVNQINNLKQENKELLKEKNNLLKQQKYLLWIYQSRISTLKDAIATINGEFKIKENNYKETIARLNEEKNRLISEADNLRNNLNIKRVELETANNKLKTSTSKLVELLSSVININSLFEVLNETFVSNEILDNLVITSETEINSVIESNSLDNYLTTSLFLSNQILDNLNKVISNNKKIESNSIETNNLYKSKLSELLGESEEYSIGDNGKEALENSIVYNLRKQINDISLLINDNKAKIKQLEIDVDSLTNQIESKTQNNQDLARQISDISNSITEKNRIIESLNSEIQASKSLKSSNNENIEKYKSMLISLIGTDDKDFNFDNLAEAAQNGIVKQLHQKYNEKEQEKNELISRFETEKELLNN</sequence>
<reference evidence="2 3" key="1">
    <citation type="submission" date="2019-01" db="EMBL/GenBank/DDBJ databases">
        <authorList>
            <consortium name="Pathogen Informatics"/>
        </authorList>
    </citation>
    <scope>NUCLEOTIDE SEQUENCE [LARGE SCALE GENOMIC DNA]</scope>
    <source>
        <strain evidence="2 3">NCTC10168</strain>
    </source>
</reference>
<keyword evidence="3" id="KW-1185">Reference proteome</keyword>
<feature type="coiled-coil region" evidence="1">
    <location>
        <begin position="66"/>
        <end position="93"/>
    </location>
</feature>
<organism evidence="2 3">
    <name type="scientific">Mycoplasmopsis maculosa</name>
    <dbReference type="NCBI Taxonomy" id="114885"/>
    <lineage>
        <taxon>Bacteria</taxon>
        <taxon>Bacillati</taxon>
        <taxon>Mycoplasmatota</taxon>
        <taxon>Mycoplasmoidales</taxon>
        <taxon>Metamycoplasmataceae</taxon>
        <taxon>Mycoplasmopsis</taxon>
    </lineage>
</organism>